<evidence type="ECO:0000313" key="3">
    <source>
        <dbReference type="EMBL" id="MFD0985523.1"/>
    </source>
</evidence>
<dbReference type="Proteomes" id="UP001597102">
    <property type="component" value="Unassembled WGS sequence"/>
</dbReference>
<dbReference type="Gene3D" id="2.30.110.10">
    <property type="entry name" value="Electron Transport, Fmn-binding Protein, Chain A"/>
    <property type="match status" value="1"/>
</dbReference>
<evidence type="ECO:0000259" key="2">
    <source>
        <dbReference type="Pfam" id="PF13883"/>
    </source>
</evidence>
<reference evidence="4" key="1">
    <citation type="journal article" date="2019" name="Int. J. Syst. Evol. Microbiol.">
        <title>The Global Catalogue of Microorganisms (GCM) 10K type strain sequencing project: providing services to taxonomists for standard genome sequencing and annotation.</title>
        <authorList>
            <consortium name="The Broad Institute Genomics Platform"/>
            <consortium name="The Broad Institute Genome Sequencing Center for Infectious Disease"/>
            <person name="Wu L."/>
            <person name="Ma J."/>
        </authorList>
    </citation>
    <scope>NUCLEOTIDE SEQUENCE [LARGE SCALE GENOMIC DNA]</scope>
    <source>
        <strain evidence="4">CCUG 61697</strain>
    </source>
</reference>
<dbReference type="InterPro" id="IPR012349">
    <property type="entry name" value="Split_barrel_FMN-bd"/>
</dbReference>
<dbReference type="InterPro" id="IPR037119">
    <property type="entry name" value="Haem_oxidase_HugZ-like_sf"/>
</dbReference>
<dbReference type="PANTHER" id="PTHR13343:SF17">
    <property type="entry name" value="CELLULAR REPRESSOR OF E1A-STIMULATED GENES, ISOFORM A"/>
    <property type="match status" value="1"/>
</dbReference>
<proteinExistence type="predicted"/>
<dbReference type="InterPro" id="IPR019595">
    <property type="entry name" value="DUF2470"/>
</dbReference>
<feature type="domain" description="DUF2470" evidence="1">
    <location>
        <begin position="168"/>
        <end position="237"/>
    </location>
</feature>
<dbReference type="Pfam" id="PF10615">
    <property type="entry name" value="DUF2470"/>
    <property type="match status" value="1"/>
</dbReference>
<dbReference type="SUPFAM" id="SSF50475">
    <property type="entry name" value="FMN-binding split barrel"/>
    <property type="match status" value="1"/>
</dbReference>
<evidence type="ECO:0000313" key="4">
    <source>
        <dbReference type="Proteomes" id="UP001597102"/>
    </source>
</evidence>
<protein>
    <submittedName>
        <fullName evidence="3">HugZ family protein</fullName>
    </submittedName>
</protein>
<dbReference type="RefSeq" id="WP_379083967.1">
    <property type="nucleotide sequence ID" value="NZ_JBHTJO010000001.1"/>
</dbReference>
<name>A0ABW3J514_9HYPH</name>
<feature type="domain" description="CREG-like beta-barrel" evidence="2">
    <location>
        <begin position="7"/>
        <end position="145"/>
    </location>
</feature>
<dbReference type="Gene3D" id="3.20.180.10">
    <property type="entry name" value="PNP-oxidase-like"/>
    <property type="match status" value="1"/>
</dbReference>
<keyword evidence="4" id="KW-1185">Reference proteome</keyword>
<accession>A0ABW3J514</accession>
<sequence length="246" mass="26399">MSTDDNPSRAELAADARSLLRRALKGALATLDAETGGPYASLVTLATDPQGCPTFLISTLALHTKNLVANPSASVLIDGTDGLGNPLEGARISVQGVAEPVKDEHVAKRFVARHESSAGYAGFNDFGFWRLKPIGAHYIGGFGRILDFSPEELLTDTRNLHALFEAEEGMISHMNEDHADAIELYATQLLGAEPGRWRMVSCDSEGCDLQLGAKIIRLPFDEPAKVPEDVHKGLVNLAQRARAKAA</sequence>
<dbReference type="PANTHER" id="PTHR13343">
    <property type="entry name" value="CREG1 PROTEIN"/>
    <property type="match status" value="1"/>
</dbReference>
<dbReference type="EMBL" id="JBHTJO010000001">
    <property type="protein sequence ID" value="MFD0985523.1"/>
    <property type="molecule type" value="Genomic_DNA"/>
</dbReference>
<evidence type="ECO:0000259" key="1">
    <source>
        <dbReference type="Pfam" id="PF10615"/>
    </source>
</evidence>
<comment type="caution">
    <text evidence="3">The sequence shown here is derived from an EMBL/GenBank/DDBJ whole genome shotgun (WGS) entry which is preliminary data.</text>
</comment>
<dbReference type="Pfam" id="PF13883">
    <property type="entry name" value="CREG_beta-barrel"/>
    <property type="match status" value="1"/>
</dbReference>
<dbReference type="InterPro" id="IPR055343">
    <property type="entry name" value="CREG_beta-barrel"/>
</dbReference>
<gene>
    <name evidence="3" type="ORF">ACFQ2F_00225</name>
</gene>
<organism evidence="3 4">
    <name type="scientific">Methyloligella solikamskensis</name>
    <dbReference type="NCBI Taxonomy" id="1177756"/>
    <lineage>
        <taxon>Bacteria</taxon>
        <taxon>Pseudomonadati</taxon>
        <taxon>Pseudomonadota</taxon>
        <taxon>Alphaproteobacteria</taxon>
        <taxon>Hyphomicrobiales</taxon>
        <taxon>Hyphomicrobiaceae</taxon>
        <taxon>Methyloligella</taxon>
    </lineage>
</organism>